<evidence type="ECO:0000256" key="1">
    <source>
        <dbReference type="ARBA" id="ARBA00009299"/>
    </source>
</evidence>
<dbReference type="InterPro" id="IPR011989">
    <property type="entry name" value="ARM-like"/>
</dbReference>
<dbReference type="PANTHER" id="PTHR12697:SF5">
    <property type="entry name" value="DEOXYHYPUSINE HYDROXYLASE"/>
    <property type="match status" value="1"/>
</dbReference>
<dbReference type="SUPFAM" id="SSF48371">
    <property type="entry name" value="ARM repeat"/>
    <property type="match status" value="1"/>
</dbReference>
<dbReference type="Pfam" id="PF13646">
    <property type="entry name" value="HEAT_2"/>
    <property type="match status" value="1"/>
</dbReference>
<evidence type="ECO:0000256" key="4">
    <source>
        <dbReference type="ARBA" id="ARBA00023239"/>
    </source>
</evidence>
<evidence type="ECO:0000313" key="5">
    <source>
        <dbReference type="EMBL" id="MBD2565618.1"/>
    </source>
</evidence>
<sequence>MFHYQQFFKITLQAFLVLSSWLAAFVLFSSQVFPQISQSNNEENSEFLFKDVPIPAPRICSNSEIQTYIKQLDFPSQLAIYRASYYTLVSQCKVSAVPALIEALKSKRENIRANAALAIGEIGTKAIAAIPALIEVLDDESNAVQINAAYALGQMGWAAEAAIPSLSQRLKDEDRAVITSAAYAIGQIGASALQRYEEMYTVVTEQNGYRYVNLSKEGEARLQTFSFQLYETLFDALNKLYIARTDNRQAWNRDINAETAFLSIVDAMEAIGMIDYLYAELNQCPEGVSDFECLEGGVKLAANLQSHINSNRPAICRVSWLKRVIPRCKN</sequence>
<comment type="caution">
    <text evidence="5">The sequence shown here is derived from an EMBL/GenBank/DDBJ whole genome shotgun (WGS) entry which is preliminary data.</text>
</comment>
<keyword evidence="3" id="KW-0605">Phycobilisome</keyword>
<dbReference type="InterPro" id="IPR004155">
    <property type="entry name" value="PBS_lyase_HEAT"/>
</dbReference>
<evidence type="ECO:0000256" key="3">
    <source>
        <dbReference type="ARBA" id="ARBA00022738"/>
    </source>
</evidence>
<dbReference type="Gene3D" id="1.25.10.10">
    <property type="entry name" value="Leucine-rich Repeat Variant"/>
    <property type="match status" value="1"/>
</dbReference>
<dbReference type="EMBL" id="JACJTE010000098">
    <property type="protein sequence ID" value="MBD2565618.1"/>
    <property type="molecule type" value="Genomic_DNA"/>
</dbReference>
<dbReference type="PANTHER" id="PTHR12697">
    <property type="entry name" value="PBS LYASE HEAT-LIKE PROTEIN"/>
    <property type="match status" value="1"/>
</dbReference>
<dbReference type="SMART" id="SM00567">
    <property type="entry name" value="EZ_HEAT"/>
    <property type="match status" value="2"/>
</dbReference>
<dbReference type="InterPro" id="IPR016024">
    <property type="entry name" value="ARM-type_fold"/>
</dbReference>
<gene>
    <name evidence="5" type="ORF">H6G95_34660</name>
</gene>
<proteinExistence type="inferred from homology"/>
<dbReference type="RefSeq" id="WP_190892293.1">
    <property type="nucleotide sequence ID" value="NZ_JACJTE010000098.1"/>
</dbReference>
<keyword evidence="2" id="KW-0042">Antenna complex</keyword>
<evidence type="ECO:0000313" key="6">
    <source>
        <dbReference type="Proteomes" id="UP000604661"/>
    </source>
</evidence>
<organism evidence="5 6">
    <name type="scientific">Nostoc linckia FACHB-391</name>
    <dbReference type="NCBI Taxonomy" id="2692906"/>
    <lineage>
        <taxon>Bacteria</taxon>
        <taxon>Bacillati</taxon>
        <taxon>Cyanobacteriota</taxon>
        <taxon>Cyanophyceae</taxon>
        <taxon>Nostocales</taxon>
        <taxon>Nostocaceae</taxon>
        <taxon>Nostoc</taxon>
    </lineage>
</organism>
<comment type="similarity">
    <text evidence="1">Belongs to the CpcE/RpcE/PecE family.</text>
</comment>
<accession>A0ABR8F609</accession>
<protein>
    <submittedName>
        <fullName evidence="5">HEAT repeat domain-containing protein</fullName>
    </submittedName>
</protein>
<keyword evidence="4" id="KW-0456">Lyase</keyword>
<reference evidence="5 6" key="1">
    <citation type="journal article" date="2020" name="ISME J.">
        <title>Comparative genomics reveals insights into cyanobacterial evolution and habitat adaptation.</title>
        <authorList>
            <person name="Chen M.Y."/>
            <person name="Teng W.K."/>
            <person name="Zhao L."/>
            <person name="Hu C.X."/>
            <person name="Zhou Y.K."/>
            <person name="Han B.P."/>
            <person name="Song L.R."/>
            <person name="Shu W.S."/>
        </authorList>
    </citation>
    <scope>NUCLEOTIDE SEQUENCE [LARGE SCALE GENOMIC DNA]</scope>
    <source>
        <strain evidence="5 6">FACHB-391</strain>
    </source>
</reference>
<dbReference type="Proteomes" id="UP000604661">
    <property type="component" value="Unassembled WGS sequence"/>
</dbReference>
<evidence type="ECO:0000256" key="2">
    <source>
        <dbReference type="ARBA" id="ARBA00022549"/>
    </source>
</evidence>
<keyword evidence="6" id="KW-1185">Reference proteome</keyword>
<name>A0ABR8F609_NOSLI</name>